<evidence type="ECO:0000256" key="1">
    <source>
        <dbReference type="SAM" id="MobiDB-lite"/>
    </source>
</evidence>
<reference evidence="2" key="2">
    <citation type="submission" date="2021-03" db="UniProtKB">
        <authorList>
            <consortium name="EnsemblPlants"/>
        </authorList>
    </citation>
    <scope>IDENTIFICATION</scope>
</reference>
<feature type="compositionally biased region" description="Basic and acidic residues" evidence="1">
    <location>
        <begin position="84"/>
        <end position="102"/>
    </location>
</feature>
<accession>A0A803LWH3</accession>
<keyword evidence="3" id="KW-1185">Reference proteome</keyword>
<evidence type="ECO:0000313" key="3">
    <source>
        <dbReference type="Proteomes" id="UP000596660"/>
    </source>
</evidence>
<reference evidence="2" key="1">
    <citation type="journal article" date="2017" name="Nature">
        <title>The genome of Chenopodium quinoa.</title>
        <authorList>
            <person name="Jarvis D.E."/>
            <person name="Ho Y.S."/>
            <person name="Lightfoot D.J."/>
            <person name="Schmoeckel S.M."/>
            <person name="Li B."/>
            <person name="Borm T.J.A."/>
            <person name="Ohyanagi H."/>
            <person name="Mineta K."/>
            <person name="Michell C.T."/>
            <person name="Saber N."/>
            <person name="Kharbatia N.M."/>
            <person name="Rupper R.R."/>
            <person name="Sharp A.R."/>
            <person name="Dally N."/>
            <person name="Boughton B.A."/>
            <person name="Woo Y.H."/>
            <person name="Gao G."/>
            <person name="Schijlen E.G.W.M."/>
            <person name="Guo X."/>
            <person name="Momin A.A."/>
            <person name="Negrao S."/>
            <person name="Al-Babili S."/>
            <person name="Gehring C."/>
            <person name="Roessner U."/>
            <person name="Jung C."/>
            <person name="Murphy K."/>
            <person name="Arold S.T."/>
            <person name="Gojobori T."/>
            <person name="van der Linden C.G."/>
            <person name="van Loo E.N."/>
            <person name="Jellen E.N."/>
            <person name="Maughan P.J."/>
            <person name="Tester M."/>
        </authorList>
    </citation>
    <scope>NUCLEOTIDE SEQUENCE [LARGE SCALE GENOMIC DNA]</scope>
    <source>
        <strain evidence="2">cv. PI 614886</strain>
    </source>
</reference>
<dbReference type="Gramene" id="AUR62019824-RA">
    <property type="protein sequence ID" value="AUR62019824-RA:cds"/>
    <property type="gene ID" value="AUR62019824"/>
</dbReference>
<feature type="region of interest" description="Disordered" evidence="1">
    <location>
        <begin position="59"/>
        <end position="172"/>
    </location>
</feature>
<dbReference type="Proteomes" id="UP000596660">
    <property type="component" value="Unplaced"/>
</dbReference>
<feature type="compositionally biased region" description="Polar residues" evidence="1">
    <location>
        <begin position="142"/>
        <end position="153"/>
    </location>
</feature>
<proteinExistence type="predicted"/>
<dbReference type="AlphaFoldDB" id="A0A803LWH3"/>
<evidence type="ECO:0000313" key="2">
    <source>
        <dbReference type="EnsemblPlants" id="AUR62019824-RA:cds"/>
    </source>
</evidence>
<name>A0A803LWH3_CHEQI</name>
<dbReference type="EnsemblPlants" id="AUR62019824-RA">
    <property type="protein sequence ID" value="AUR62019824-RA:cds"/>
    <property type="gene ID" value="AUR62019824"/>
</dbReference>
<organism evidence="2 3">
    <name type="scientific">Chenopodium quinoa</name>
    <name type="common">Quinoa</name>
    <dbReference type="NCBI Taxonomy" id="63459"/>
    <lineage>
        <taxon>Eukaryota</taxon>
        <taxon>Viridiplantae</taxon>
        <taxon>Streptophyta</taxon>
        <taxon>Embryophyta</taxon>
        <taxon>Tracheophyta</taxon>
        <taxon>Spermatophyta</taxon>
        <taxon>Magnoliopsida</taxon>
        <taxon>eudicotyledons</taxon>
        <taxon>Gunneridae</taxon>
        <taxon>Pentapetalae</taxon>
        <taxon>Caryophyllales</taxon>
        <taxon>Chenopodiaceae</taxon>
        <taxon>Chenopodioideae</taxon>
        <taxon>Atripliceae</taxon>
        <taxon>Chenopodium</taxon>
    </lineage>
</organism>
<sequence length="172" mass="19405">MASNKLQKPTHEEHKFTQKISEVTAWGGRVFGHKQQEHQAVAKHCTTCQCSAPKDTKPKFAHMQKKEHADTIPVKHTKPGVCTETKEEKEEHSSTVNKDAKHTTCIVLRKKGKQHTTNVQIKDSKQPAHAEMKKKEKEQHAKGNTANACNKLSNKTDKRVKRHSQGTKTSSK</sequence>
<protein>
    <submittedName>
        <fullName evidence="2">Uncharacterized protein</fullName>
    </submittedName>
</protein>
<feature type="compositionally biased region" description="Basic and acidic residues" evidence="1">
    <location>
        <begin position="122"/>
        <end position="141"/>
    </location>
</feature>
<feature type="compositionally biased region" description="Basic and acidic residues" evidence="1">
    <location>
        <begin position="59"/>
        <end position="70"/>
    </location>
</feature>
<feature type="compositionally biased region" description="Basic residues" evidence="1">
    <location>
        <begin position="158"/>
        <end position="172"/>
    </location>
</feature>